<name>A0A371WYJ5_9HYPH</name>
<organism evidence="4 5">
    <name type="scientific">Fulvimarina endophytica</name>
    <dbReference type="NCBI Taxonomy" id="2293836"/>
    <lineage>
        <taxon>Bacteria</taxon>
        <taxon>Pseudomonadati</taxon>
        <taxon>Pseudomonadota</taxon>
        <taxon>Alphaproteobacteria</taxon>
        <taxon>Hyphomicrobiales</taxon>
        <taxon>Aurantimonadaceae</taxon>
        <taxon>Fulvimarina</taxon>
    </lineage>
</organism>
<feature type="region of interest" description="Disordered" evidence="1">
    <location>
        <begin position="1"/>
        <end position="87"/>
    </location>
</feature>
<dbReference type="Pfam" id="PF23639">
    <property type="entry name" value="DUF7146"/>
    <property type="match status" value="1"/>
</dbReference>
<protein>
    <submittedName>
        <fullName evidence="4">Uncharacterized protein</fullName>
    </submittedName>
</protein>
<dbReference type="InterPro" id="IPR006171">
    <property type="entry name" value="TOPRIM_dom"/>
</dbReference>
<feature type="compositionally biased region" description="Low complexity" evidence="1">
    <location>
        <begin position="15"/>
        <end position="27"/>
    </location>
</feature>
<feature type="domain" description="Toprim" evidence="2">
    <location>
        <begin position="316"/>
        <end position="404"/>
    </location>
</feature>
<proteinExistence type="predicted"/>
<accession>A0A371WYJ5</accession>
<feature type="compositionally biased region" description="Polar residues" evidence="1">
    <location>
        <begin position="60"/>
        <end position="72"/>
    </location>
</feature>
<evidence type="ECO:0000256" key="1">
    <source>
        <dbReference type="SAM" id="MobiDB-lite"/>
    </source>
</evidence>
<dbReference type="AlphaFoldDB" id="A0A371WYJ5"/>
<dbReference type="Proteomes" id="UP000264310">
    <property type="component" value="Unassembled WGS sequence"/>
</dbReference>
<evidence type="ECO:0000313" key="4">
    <source>
        <dbReference type="EMBL" id="RFC61834.1"/>
    </source>
</evidence>
<reference evidence="4 5" key="1">
    <citation type="submission" date="2018-08" db="EMBL/GenBank/DDBJ databases">
        <title>Fulvimarina sp. 85, whole genome shotgun sequence.</title>
        <authorList>
            <person name="Tuo L."/>
        </authorList>
    </citation>
    <scope>NUCLEOTIDE SEQUENCE [LARGE SCALE GENOMIC DNA]</scope>
    <source>
        <strain evidence="4 5">85</strain>
    </source>
</reference>
<dbReference type="Pfam" id="PF13362">
    <property type="entry name" value="Toprim_3"/>
    <property type="match status" value="1"/>
</dbReference>
<feature type="compositionally biased region" description="Basic and acidic residues" evidence="1">
    <location>
        <begin position="33"/>
        <end position="42"/>
    </location>
</feature>
<dbReference type="EMBL" id="QURL01000014">
    <property type="protein sequence ID" value="RFC61834.1"/>
    <property type="molecule type" value="Genomic_DNA"/>
</dbReference>
<keyword evidence="5" id="KW-1185">Reference proteome</keyword>
<feature type="domain" description="DUF7146" evidence="3">
    <location>
        <begin position="205"/>
        <end position="308"/>
    </location>
</feature>
<evidence type="ECO:0000259" key="3">
    <source>
        <dbReference type="Pfam" id="PF23639"/>
    </source>
</evidence>
<dbReference type="InterPro" id="IPR055570">
    <property type="entry name" value="DUF7146"/>
</dbReference>
<evidence type="ECO:0000259" key="2">
    <source>
        <dbReference type="Pfam" id="PF13362"/>
    </source>
</evidence>
<comment type="caution">
    <text evidence="4">The sequence shown here is derived from an EMBL/GenBank/DDBJ whole genome shotgun (WGS) entry which is preliminary data.</text>
</comment>
<evidence type="ECO:0000313" key="5">
    <source>
        <dbReference type="Proteomes" id="UP000264310"/>
    </source>
</evidence>
<sequence>MQNRDHLLENAGLRAADGPDGPDGTAGSVPASREPREDRGLTEDETSSRPIQTEPEAGSGSANGSDTQSGSPSRERFRAQRSRGFTAMQSATELSRDLAGKAEAFCRSYLPNGKLAGGYWKVGDTSGSEGQSLQIRLIDMYGKKAGRWTDYATGEYGDLLDMISHVKGLHDFVEIANEARSFLGQPEVRRIEPTRSLPKFDTAPKIERARRLLTIARPIAGTPAEAYLRNRGIERFGKALSYHPGVYYKPPDGGDMTAEPAMLATITDNGGNTTGVARTWLDVDHGSLSSLDEPKRVMGRLYGNAVRFGQKDGVLGCGEGIETMLSVGSVLTKLPIAACLTAPHLGLFEIPDHVGEIWIFRDLDEAGEKGANTLAERAIATGRKVIIHEPIYNDFNDDLIRFGTEALFNRMEDDFGPVAEAFR</sequence>
<gene>
    <name evidence="4" type="ORF">DYI37_19305</name>
</gene>